<dbReference type="Proteomes" id="UP000218287">
    <property type="component" value="Chromosome"/>
</dbReference>
<sequence>MGEAVAVGVVVAAGELVGVDPVSEGSPVVAGVVVALGVVLLPPSHAPKTAAKLNITAKPKIFVFITPLSPIMAIKCLCLLTTITYLLVIVKIPVYEIFKNTT</sequence>
<protein>
    <submittedName>
        <fullName evidence="2">Uncharacterized protein</fullName>
    </submittedName>
</protein>
<proteinExistence type="predicted"/>
<evidence type="ECO:0000256" key="1">
    <source>
        <dbReference type="SAM" id="Phobius"/>
    </source>
</evidence>
<accession>A0A1Z4GL71</accession>
<organism evidence="2 3">
    <name type="scientific">Anabaenopsis circularis NIES-21</name>
    <dbReference type="NCBI Taxonomy" id="1085406"/>
    <lineage>
        <taxon>Bacteria</taxon>
        <taxon>Bacillati</taxon>
        <taxon>Cyanobacteriota</taxon>
        <taxon>Cyanophyceae</taxon>
        <taxon>Nostocales</taxon>
        <taxon>Nodulariaceae</taxon>
        <taxon>Anabaenopsis</taxon>
    </lineage>
</organism>
<dbReference type="AlphaFoldDB" id="A0A1Z4GL71"/>
<keyword evidence="3" id="KW-1185">Reference proteome</keyword>
<keyword evidence="1" id="KW-1133">Transmembrane helix</keyword>
<reference evidence="2 3" key="1">
    <citation type="submission" date="2017-06" db="EMBL/GenBank/DDBJ databases">
        <title>Genome sequencing of cyanobaciteial culture collection at National Institute for Environmental Studies (NIES).</title>
        <authorList>
            <person name="Hirose Y."/>
            <person name="Shimura Y."/>
            <person name="Fujisawa T."/>
            <person name="Nakamura Y."/>
            <person name="Kawachi M."/>
        </authorList>
    </citation>
    <scope>NUCLEOTIDE SEQUENCE [LARGE SCALE GENOMIC DNA]</scope>
    <source>
        <strain evidence="2 3">NIES-21</strain>
    </source>
</reference>
<name>A0A1Z4GL71_9CYAN</name>
<gene>
    <name evidence="2" type="ORF">NIES21_40730</name>
</gene>
<evidence type="ECO:0000313" key="3">
    <source>
        <dbReference type="Proteomes" id="UP000218287"/>
    </source>
</evidence>
<feature type="transmembrane region" description="Helical" evidence="1">
    <location>
        <begin position="61"/>
        <end position="88"/>
    </location>
</feature>
<dbReference type="EMBL" id="AP018174">
    <property type="protein sequence ID" value="BAY18229.1"/>
    <property type="molecule type" value="Genomic_DNA"/>
</dbReference>
<keyword evidence="1" id="KW-0812">Transmembrane</keyword>
<evidence type="ECO:0000313" key="2">
    <source>
        <dbReference type="EMBL" id="BAY18229.1"/>
    </source>
</evidence>
<keyword evidence="1" id="KW-0472">Membrane</keyword>